<protein>
    <submittedName>
        <fullName evidence="2">WG repeat-containing protein</fullName>
    </submittedName>
</protein>
<name>A0ABV8RGK7_9SPHN</name>
<feature type="chain" id="PRO_5045731058" evidence="1">
    <location>
        <begin position="28"/>
        <end position="618"/>
    </location>
</feature>
<evidence type="ECO:0000256" key="1">
    <source>
        <dbReference type="SAM" id="SignalP"/>
    </source>
</evidence>
<keyword evidence="3" id="KW-1185">Reference proteome</keyword>
<sequence length="618" mass="68792">MASHLRLSSVTVFGLILIHAVSSPVLASDLADNRAVVVRGGADAAVEGEANRNQIGVYCKDEISNLVKPEKLATAYPLRVHDPLAVMAFAPFECEVPVRGQDAPLTIKASLQPLMTRLTKPAPNSGVSVIFENARAQILTSQDEPKRIKASSLAEIDNIPLLFEANADTVAAAKAFVEITAQFDARAVRIAAGWRRHIGMFRNVKPVGGASEYYEYSEPENPFLEGILNSRGDIVIKPEYDDIDFARGNFIVQTKEGLTGLLSLSGKTILAVQHKAIIDKGDGRFLVFFSDYNQQVFDADELEFIGQKYDFIEFIEGENLVIVKNVVGKDDAHYRFLTRDMAPAFGGIYDLVRQMPDSKFLVEAGGAASLLDRDGNALIPPDFESLWPHAKHRLIYARKGNTAAYFDYDGRQISPKNWTVHYAPSEEKGYVTVSNPEGRYGVIDKNGMFVIPAEYAQVHQFNEGYLPAAKIVDDKAGKRKLFGLVDEKNKVIIPFEYDNLNLVRDGRLWAKKDGKWGLIGIDQSIIADFTIDAVSRSITERDDDSGQDRSFMIAQRNGQYGIVRHDSGEVVVPFRYSAAQEYPLKLRKDDQWLSYPCDFKPELEYCKGGMRPRSAGFR</sequence>
<feature type="signal peptide" evidence="1">
    <location>
        <begin position="1"/>
        <end position="27"/>
    </location>
</feature>
<evidence type="ECO:0000313" key="2">
    <source>
        <dbReference type="EMBL" id="MFC4291416.1"/>
    </source>
</evidence>
<gene>
    <name evidence="2" type="ORF">ACFOWX_03200</name>
</gene>
<dbReference type="PANTHER" id="PTHR37841">
    <property type="entry name" value="GLR2918 PROTEIN"/>
    <property type="match status" value="1"/>
</dbReference>
<keyword evidence="1" id="KW-0732">Signal</keyword>
<reference evidence="3" key="1">
    <citation type="journal article" date="2019" name="Int. J. Syst. Evol. Microbiol.">
        <title>The Global Catalogue of Microorganisms (GCM) 10K type strain sequencing project: providing services to taxonomists for standard genome sequencing and annotation.</title>
        <authorList>
            <consortium name="The Broad Institute Genomics Platform"/>
            <consortium name="The Broad Institute Genome Sequencing Center for Infectious Disease"/>
            <person name="Wu L."/>
            <person name="Ma J."/>
        </authorList>
    </citation>
    <scope>NUCLEOTIDE SEQUENCE [LARGE SCALE GENOMIC DNA]</scope>
    <source>
        <strain evidence="3">CECT 8531</strain>
    </source>
</reference>
<accession>A0ABV8RGK7</accession>
<organism evidence="2 3">
    <name type="scientific">Sphingorhabdus arenilitoris</name>
    <dbReference type="NCBI Taxonomy" id="1490041"/>
    <lineage>
        <taxon>Bacteria</taxon>
        <taxon>Pseudomonadati</taxon>
        <taxon>Pseudomonadota</taxon>
        <taxon>Alphaproteobacteria</taxon>
        <taxon>Sphingomonadales</taxon>
        <taxon>Sphingomonadaceae</taxon>
        <taxon>Sphingorhabdus</taxon>
    </lineage>
</organism>
<dbReference type="EMBL" id="JBHSDH010000012">
    <property type="protein sequence ID" value="MFC4291416.1"/>
    <property type="molecule type" value="Genomic_DNA"/>
</dbReference>
<comment type="caution">
    <text evidence="2">The sequence shown here is derived from an EMBL/GenBank/DDBJ whole genome shotgun (WGS) entry which is preliminary data.</text>
</comment>
<proteinExistence type="predicted"/>
<dbReference type="Pfam" id="PF14903">
    <property type="entry name" value="WG_beta_rep"/>
    <property type="match status" value="3"/>
</dbReference>
<dbReference type="InterPro" id="IPR032774">
    <property type="entry name" value="WG_beta_rep"/>
</dbReference>
<evidence type="ECO:0000313" key="3">
    <source>
        <dbReference type="Proteomes" id="UP001595887"/>
    </source>
</evidence>
<dbReference type="RefSeq" id="WP_381421247.1">
    <property type="nucleotide sequence ID" value="NZ_JBHSDH010000012.1"/>
</dbReference>
<dbReference type="PANTHER" id="PTHR37841:SF1">
    <property type="entry name" value="DUF3298 DOMAIN-CONTAINING PROTEIN"/>
    <property type="match status" value="1"/>
</dbReference>
<dbReference type="Proteomes" id="UP001595887">
    <property type="component" value="Unassembled WGS sequence"/>
</dbReference>